<dbReference type="Pfam" id="PF00078">
    <property type="entry name" value="RVT_1"/>
    <property type="match status" value="1"/>
</dbReference>
<dbReference type="PANTHER" id="PTHR33064:SF37">
    <property type="entry name" value="RIBONUCLEASE H"/>
    <property type="match status" value="1"/>
</dbReference>
<name>A0A6A5ACG9_APHAT</name>
<dbReference type="CDD" id="cd01647">
    <property type="entry name" value="RT_LTR"/>
    <property type="match status" value="1"/>
</dbReference>
<organism evidence="2 3">
    <name type="scientific">Aphanomyces astaci</name>
    <name type="common">Crayfish plague agent</name>
    <dbReference type="NCBI Taxonomy" id="112090"/>
    <lineage>
        <taxon>Eukaryota</taxon>
        <taxon>Sar</taxon>
        <taxon>Stramenopiles</taxon>
        <taxon>Oomycota</taxon>
        <taxon>Saprolegniomycetes</taxon>
        <taxon>Saprolegniales</taxon>
        <taxon>Verrucalvaceae</taxon>
        <taxon>Aphanomyces</taxon>
    </lineage>
</organism>
<comment type="caution">
    <text evidence="2">The sequence shown here is derived from an EMBL/GenBank/DDBJ whole genome shotgun (WGS) entry which is preliminary data.</text>
</comment>
<dbReference type="Gene3D" id="3.30.70.270">
    <property type="match status" value="2"/>
</dbReference>
<evidence type="ECO:0000313" key="2">
    <source>
        <dbReference type="EMBL" id="KAF0730027.1"/>
    </source>
</evidence>
<protein>
    <recommendedName>
        <fullName evidence="1">Reverse transcriptase domain-containing protein</fullName>
    </recommendedName>
</protein>
<dbReference type="InterPro" id="IPR000477">
    <property type="entry name" value="RT_dom"/>
</dbReference>
<proteinExistence type="predicted"/>
<dbReference type="Proteomes" id="UP000469452">
    <property type="component" value="Unassembled WGS sequence"/>
</dbReference>
<dbReference type="AlphaFoldDB" id="A0A6A5ACG9"/>
<sequence length="348" mass="39866">MEHVKYLWDVLSKHDIWRIKFDGSDPPAKVKPLKVTPKDGCVPYRCKGRKHNLLEERFLKLFAQELLDAGVIKSNQQSAWCSPVNPVLKPDGRKSLKSADKWSDDDVLKNYRLTNDYRVVNSLTEPKAGTMPFQATILQNLRGKKAMGVFDLPKCFWQFPLHPDSWDMLSFMLNGCVYTPDRVMQGHVDSALYVQSTNEECYKDLLYKNMLIWIDDIFVYADTVKEYVDALESFFDRVAQYGFKLSPAKTKLFTDQVKWCGRIISGDGVKQDPERIEHLCAIPYPTNAGELQQFVCAVNWLRDSMTEYAQTVDPLQQCLTKALEGKGKKKRIASGVQLELTDGEKLAF</sequence>
<dbReference type="EMBL" id="VJMI01015311">
    <property type="protein sequence ID" value="KAF0730027.1"/>
    <property type="molecule type" value="Genomic_DNA"/>
</dbReference>
<dbReference type="InterPro" id="IPR043128">
    <property type="entry name" value="Rev_trsase/Diguanyl_cyclase"/>
</dbReference>
<evidence type="ECO:0000259" key="1">
    <source>
        <dbReference type="PROSITE" id="PS50878"/>
    </source>
</evidence>
<gene>
    <name evidence="2" type="ORF">AaE_009330</name>
</gene>
<dbReference type="VEuPathDB" id="FungiDB:H257_06962"/>
<feature type="domain" description="Reverse transcriptase" evidence="1">
    <location>
        <begin position="68"/>
        <end position="264"/>
    </location>
</feature>
<dbReference type="Gene3D" id="3.10.10.10">
    <property type="entry name" value="HIV Type 1 Reverse Transcriptase, subunit A, domain 1"/>
    <property type="match status" value="1"/>
</dbReference>
<dbReference type="InterPro" id="IPR051320">
    <property type="entry name" value="Viral_Replic_Matur_Polypro"/>
</dbReference>
<dbReference type="SUPFAM" id="SSF56672">
    <property type="entry name" value="DNA/RNA polymerases"/>
    <property type="match status" value="1"/>
</dbReference>
<feature type="non-terminal residue" evidence="2">
    <location>
        <position position="348"/>
    </location>
</feature>
<dbReference type="InterPro" id="IPR043502">
    <property type="entry name" value="DNA/RNA_pol_sf"/>
</dbReference>
<dbReference type="PANTHER" id="PTHR33064">
    <property type="entry name" value="POL PROTEIN"/>
    <property type="match status" value="1"/>
</dbReference>
<evidence type="ECO:0000313" key="3">
    <source>
        <dbReference type="Proteomes" id="UP000469452"/>
    </source>
</evidence>
<dbReference type="PROSITE" id="PS50878">
    <property type="entry name" value="RT_POL"/>
    <property type="match status" value="1"/>
</dbReference>
<reference evidence="2 3" key="1">
    <citation type="submission" date="2019-06" db="EMBL/GenBank/DDBJ databases">
        <title>Genomics analysis of Aphanomyces spp. identifies a new class of oomycete effector associated with host adaptation.</title>
        <authorList>
            <person name="Gaulin E."/>
        </authorList>
    </citation>
    <scope>NUCLEOTIDE SEQUENCE [LARGE SCALE GENOMIC DNA]</scope>
    <source>
        <strain evidence="2 3">E</strain>
    </source>
</reference>
<accession>A0A6A5ACG9</accession>